<evidence type="ECO:0000313" key="2">
    <source>
        <dbReference type="Proteomes" id="UP000391834"/>
    </source>
</evidence>
<dbReference type="EMBL" id="BLAX01000001">
    <property type="protein sequence ID" value="GET33633.1"/>
    <property type="molecule type" value="Genomic_DNA"/>
</dbReference>
<evidence type="ECO:0000313" key="1">
    <source>
        <dbReference type="EMBL" id="GET33633.1"/>
    </source>
</evidence>
<dbReference type="Gene3D" id="2.40.360.20">
    <property type="match status" value="1"/>
</dbReference>
<organism evidence="1 2">
    <name type="scientific">Prolixibacter bellariivorans</name>
    <dbReference type="NCBI Taxonomy" id="314319"/>
    <lineage>
        <taxon>Bacteria</taxon>
        <taxon>Pseudomonadati</taxon>
        <taxon>Bacteroidota</taxon>
        <taxon>Bacteroidia</taxon>
        <taxon>Marinilabiliales</taxon>
        <taxon>Prolixibacteraceae</taxon>
        <taxon>Prolixibacter</taxon>
    </lineage>
</organism>
<accession>A0A5M4B1E4</accession>
<dbReference type="Proteomes" id="UP000391834">
    <property type="component" value="Unassembled WGS sequence"/>
</dbReference>
<name>A0A5M4B1E4_9BACT</name>
<gene>
    <name evidence="1" type="ORF">PbJCM13498_24960</name>
</gene>
<protein>
    <recommendedName>
        <fullName evidence="3">Lipoprotein</fullName>
    </recommendedName>
</protein>
<reference evidence="1 2" key="1">
    <citation type="submission" date="2019-10" db="EMBL/GenBank/DDBJ databases">
        <title>Prolixibacter strains distinguished by the presence of nitrate reductase genes were adept at nitrate-dependent anaerobic corrosion of metallic iron and carbon steel.</title>
        <authorList>
            <person name="Iino T."/>
            <person name="Shono N."/>
            <person name="Ito K."/>
            <person name="Nakamura R."/>
            <person name="Sueoka K."/>
            <person name="Harayama S."/>
            <person name="Ohkuma M."/>
        </authorList>
    </citation>
    <scope>NUCLEOTIDE SEQUENCE [LARGE SCALE GENOMIC DNA]</scope>
    <source>
        <strain evidence="1 2">JCM 13498</strain>
    </source>
</reference>
<dbReference type="OrthoDB" id="6402685at2"/>
<dbReference type="AlphaFoldDB" id="A0A5M4B1E4"/>
<sequence>MAITKLKINQKTTTMTNKVILQLTALLLLLSGCSPSTTNKPSLNDYKIGEKWVWNWKRTVEGEVRAEGKDIQEVVDYHGELGFWNGNDTVRISTTLDQKQSSTPFRSWPLYVGKKWKYESEWENNEGTKGKTSQDAEVVSFGEVTVAAGKFMAYKIEYKGMVTNSRGYKGKMSDTWWYAPELKTYIKHVNNDGYGVYKNELISYSKAQ</sequence>
<comment type="caution">
    <text evidence="1">The sequence shown here is derived from an EMBL/GenBank/DDBJ whole genome shotgun (WGS) entry which is preliminary data.</text>
</comment>
<dbReference type="PROSITE" id="PS51257">
    <property type="entry name" value="PROKAR_LIPOPROTEIN"/>
    <property type="match status" value="1"/>
</dbReference>
<keyword evidence="2" id="KW-1185">Reference proteome</keyword>
<evidence type="ECO:0008006" key="3">
    <source>
        <dbReference type="Google" id="ProtNLM"/>
    </source>
</evidence>
<proteinExistence type="predicted"/>